<feature type="compositionally biased region" description="Low complexity" evidence="6">
    <location>
        <begin position="91"/>
        <end position="105"/>
    </location>
</feature>
<feature type="region of interest" description="Disordered" evidence="6">
    <location>
        <begin position="83"/>
        <end position="105"/>
    </location>
</feature>
<feature type="compositionally biased region" description="Polar residues" evidence="6">
    <location>
        <begin position="1"/>
        <end position="12"/>
    </location>
</feature>
<keyword evidence="2 5" id="KW-0371">Homeobox</keyword>
<keyword evidence="10" id="KW-1185">Reference proteome</keyword>
<evidence type="ECO:0000259" key="7">
    <source>
        <dbReference type="PROSITE" id="PS50071"/>
    </source>
</evidence>
<dbReference type="GO" id="GO:0008270">
    <property type="term" value="F:zinc ion binding"/>
    <property type="evidence" value="ECO:0007669"/>
    <property type="project" value="UniProtKB-KW"/>
</dbReference>
<dbReference type="InterPro" id="IPR009057">
    <property type="entry name" value="Homeodomain-like_sf"/>
</dbReference>
<evidence type="ECO:0000256" key="4">
    <source>
        <dbReference type="PROSITE-ProRule" id="PRU00042"/>
    </source>
</evidence>
<dbReference type="GO" id="GO:0006355">
    <property type="term" value="P:regulation of DNA-templated transcription"/>
    <property type="evidence" value="ECO:0007669"/>
    <property type="project" value="InterPro"/>
</dbReference>
<dbReference type="InterPro" id="IPR013087">
    <property type="entry name" value="Znf_C2H2_type"/>
</dbReference>
<dbReference type="GO" id="GO:0003677">
    <property type="term" value="F:DNA binding"/>
    <property type="evidence" value="ECO:0007669"/>
    <property type="project" value="UniProtKB-UniRule"/>
</dbReference>
<dbReference type="SMART" id="SM00389">
    <property type="entry name" value="HOX"/>
    <property type="match status" value="1"/>
</dbReference>
<keyword evidence="4" id="KW-0863">Zinc-finger</keyword>
<evidence type="ECO:0000256" key="5">
    <source>
        <dbReference type="PROSITE-ProRule" id="PRU00108"/>
    </source>
</evidence>
<dbReference type="Proteomes" id="UP000887226">
    <property type="component" value="Unassembled WGS sequence"/>
</dbReference>
<dbReference type="SUPFAM" id="SSF46689">
    <property type="entry name" value="Homeodomain-like"/>
    <property type="match status" value="1"/>
</dbReference>
<dbReference type="Pfam" id="PF05920">
    <property type="entry name" value="Homeobox_KN"/>
    <property type="match status" value="1"/>
</dbReference>
<reference evidence="9" key="1">
    <citation type="journal article" date="2021" name="IMA Fungus">
        <title>Genomic characterization of three marine fungi, including Emericellopsis atlantica sp. nov. with signatures of a generalist lifestyle and marine biomass degradation.</title>
        <authorList>
            <person name="Hagestad O.C."/>
            <person name="Hou L."/>
            <person name="Andersen J.H."/>
            <person name="Hansen E.H."/>
            <person name="Altermark B."/>
            <person name="Li C."/>
            <person name="Kuhnert E."/>
            <person name="Cox R.J."/>
            <person name="Crous P.W."/>
            <person name="Spatafora J.W."/>
            <person name="Lail K."/>
            <person name="Amirebrahimi M."/>
            <person name="Lipzen A."/>
            <person name="Pangilinan J."/>
            <person name="Andreopoulos W."/>
            <person name="Hayes R.D."/>
            <person name="Ng V."/>
            <person name="Grigoriev I.V."/>
            <person name="Jackson S.A."/>
            <person name="Sutton T.D.S."/>
            <person name="Dobson A.D.W."/>
            <person name="Rama T."/>
        </authorList>
    </citation>
    <scope>NUCLEOTIDE SEQUENCE</scope>
    <source>
        <strain evidence="9">TRa3180A</strain>
    </source>
</reference>
<comment type="subcellular location">
    <subcellularLocation>
        <location evidence="5">Nucleus</location>
    </subcellularLocation>
</comment>
<dbReference type="InterPro" id="IPR001356">
    <property type="entry name" value="HD"/>
</dbReference>
<evidence type="ECO:0000259" key="8">
    <source>
        <dbReference type="PROSITE" id="PS50157"/>
    </source>
</evidence>
<accession>A0A9P8CCU8</accession>
<dbReference type="PROSITE" id="PS50157">
    <property type="entry name" value="ZINC_FINGER_C2H2_2"/>
    <property type="match status" value="1"/>
</dbReference>
<dbReference type="GO" id="GO:0005634">
    <property type="term" value="C:nucleus"/>
    <property type="evidence" value="ECO:0007669"/>
    <property type="project" value="UniProtKB-SubCell"/>
</dbReference>
<dbReference type="EMBL" id="MU254129">
    <property type="protein sequence ID" value="KAG9241980.1"/>
    <property type="molecule type" value="Genomic_DNA"/>
</dbReference>
<sequence>MSINKTGSSNENIIEPEPQRKAAPSHAAHPYPTDEELESLKAQTGLNETQIVNWLSNARRRGNVCATRSTSPAPHQYLNEIDIPRRATPPSSLGTSHSSGGSFGSAFSHKSRGSFGSFSSVAIEYGFRGRRRRRRQPTKPNKIINVFATPRTFQCTFCTESFKRKHDWQRHEKSLHLSLELWIRSPKGIVHFNAGLNAPACVYCGVSNPAEGHADHHNHPGCAERMLEERTFYRKDHLRQHLNLVHDAKFQFWSMDSWKVATPEIRSRCGFCGLHMESWSARVDQLGDHFRAGKSMADWKGDCGFASHVLDNVENGMPPYLIHDERNTMLPFSASNRESTNAGKTLEDKVKMDLVVFINERYITGTLPTDEYLLAEARRTLGDPEFTKLSWAERLDRTAIRNQTIMIAMNTIKCSKELSLKEYVKKRQALGLTPIDAELQIEACRILDEVEVAANYKCKGALQWFKYLVTSSPHWLDDFRRRAMLPRTEEMASMDKRSLDDTTIDYSIHNYHRLERGLIDFVAKSRSAGYIPTDEVLQKTARIIIFEKDDPWDQTAADDPNCLIAFKRHNGLLAPIKEEANTNPTVPLHYFLNDSNCYGHLVRELNLFITSTKSPNNPNQHVPIDAEIQNQARWIIYDGDDPWNQTVAFNDEWMIHIKRNCGLLPLESGPVLNFENRSWHVKDGGTGLSSPYLMPQPDKIVPSEQPVDVKLKNDMYVKRRKETASQYVKNGSTPYTLPRGFCSRDLENQIGSMIDQGLATGAIPSDEDLRAESRQVLGVVDKTAADGNELLSKFKASHGILAPMSVDRSGPIPNFDLPIFTSSEVDMLAAFSQELSTMDPSPTGRMRNMPLPNMSAPCVCTTIQSTPTAVSANKLNLMPQTDTFDFGINMEGIDGLGDLSNFSFEIPGMDNMSGLSSGEDMSRELKYADLFSVST</sequence>
<dbReference type="CDD" id="cd00086">
    <property type="entry name" value="homeodomain"/>
    <property type="match status" value="1"/>
</dbReference>
<evidence type="ECO:0000256" key="3">
    <source>
        <dbReference type="ARBA" id="ARBA00023242"/>
    </source>
</evidence>
<dbReference type="PROSITE" id="PS50071">
    <property type="entry name" value="HOMEOBOX_2"/>
    <property type="match status" value="1"/>
</dbReference>
<protein>
    <submittedName>
        <fullName evidence="9">Uncharacterized protein</fullName>
    </submittedName>
</protein>
<keyword evidence="1 5" id="KW-0238">DNA-binding</keyword>
<feature type="domain" description="C2H2-type" evidence="8">
    <location>
        <begin position="153"/>
        <end position="181"/>
    </location>
</feature>
<dbReference type="Gene3D" id="1.10.10.60">
    <property type="entry name" value="Homeodomain-like"/>
    <property type="match status" value="1"/>
</dbReference>
<keyword evidence="4" id="KW-0479">Metal-binding</keyword>
<gene>
    <name evidence="9" type="ORF">BJ878DRAFT_536178</name>
</gene>
<proteinExistence type="predicted"/>
<keyword evidence="3 5" id="KW-0539">Nucleus</keyword>
<evidence type="ECO:0000256" key="1">
    <source>
        <dbReference type="ARBA" id="ARBA00023125"/>
    </source>
</evidence>
<name>A0A9P8CCU8_9HELO</name>
<evidence type="ECO:0000313" key="9">
    <source>
        <dbReference type="EMBL" id="KAG9241980.1"/>
    </source>
</evidence>
<dbReference type="InterPro" id="IPR008422">
    <property type="entry name" value="KN_HD"/>
</dbReference>
<feature type="region of interest" description="Disordered" evidence="6">
    <location>
        <begin position="1"/>
        <end position="35"/>
    </location>
</feature>
<keyword evidence="4" id="KW-0862">Zinc</keyword>
<evidence type="ECO:0000256" key="6">
    <source>
        <dbReference type="SAM" id="MobiDB-lite"/>
    </source>
</evidence>
<dbReference type="AlphaFoldDB" id="A0A9P8CCU8"/>
<dbReference type="OrthoDB" id="10056939at2759"/>
<comment type="caution">
    <text evidence="9">The sequence shown here is derived from an EMBL/GenBank/DDBJ whole genome shotgun (WGS) entry which is preliminary data.</text>
</comment>
<feature type="domain" description="Homeobox" evidence="7">
    <location>
        <begin position="29"/>
        <end position="65"/>
    </location>
</feature>
<evidence type="ECO:0000313" key="10">
    <source>
        <dbReference type="Proteomes" id="UP000887226"/>
    </source>
</evidence>
<dbReference type="PROSITE" id="PS00028">
    <property type="entry name" value="ZINC_FINGER_C2H2_1"/>
    <property type="match status" value="1"/>
</dbReference>
<feature type="DNA-binding region" description="Homeobox" evidence="5">
    <location>
        <begin position="31"/>
        <end position="66"/>
    </location>
</feature>
<organism evidence="9 10">
    <name type="scientific">Calycina marina</name>
    <dbReference type="NCBI Taxonomy" id="1763456"/>
    <lineage>
        <taxon>Eukaryota</taxon>
        <taxon>Fungi</taxon>
        <taxon>Dikarya</taxon>
        <taxon>Ascomycota</taxon>
        <taxon>Pezizomycotina</taxon>
        <taxon>Leotiomycetes</taxon>
        <taxon>Helotiales</taxon>
        <taxon>Pezizellaceae</taxon>
        <taxon>Calycina</taxon>
    </lineage>
</organism>
<evidence type="ECO:0000256" key="2">
    <source>
        <dbReference type="ARBA" id="ARBA00023155"/>
    </source>
</evidence>